<organism evidence="2 3">
    <name type="scientific">Nitrosospira multiformis</name>
    <dbReference type="NCBI Taxonomy" id="1231"/>
    <lineage>
        <taxon>Bacteria</taxon>
        <taxon>Pseudomonadati</taxon>
        <taxon>Pseudomonadota</taxon>
        <taxon>Betaproteobacteria</taxon>
        <taxon>Nitrosomonadales</taxon>
        <taxon>Nitrosomonadaceae</taxon>
        <taxon>Nitrosospira</taxon>
    </lineage>
</organism>
<dbReference type="OrthoDB" id="9004224at2"/>
<dbReference type="Proteomes" id="UP000183339">
    <property type="component" value="Unassembled WGS sequence"/>
</dbReference>
<sequence length="158" mass="17042">MRRHIGFGLLFAFTVTAAYATDDCHVIKKLALPKQQLTVVVSNGELEACSLGSYAVRIYSTRDAQPGDDTAFYVAGILHERDGTIEDVFTDNLGDRAHNALIITTRSAGTGSYISAQAYIVGKQDIHFLIAVDGMDGTSNRAKIVSALTQKLTTSDTQ</sequence>
<dbReference type="Gene3D" id="2.40.128.460">
    <property type="entry name" value="Periplasmic lysozyme inhibitor of I-type lysozyme"/>
    <property type="match status" value="1"/>
</dbReference>
<keyword evidence="1" id="KW-0732">Signal</keyword>
<evidence type="ECO:0000313" key="3">
    <source>
        <dbReference type="Proteomes" id="UP000183339"/>
    </source>
</evidence>
<dbReference type="AlphaFoldDB" id="A0A1I0FT40"/>
<feature type="chain" id="PRO_5010249348" evidence="1">
    <location>
        <begin position="21"/>
        <end position="158"/>
    </location>
</feature>
<dbReference type="EMBL" id="FOHI01000010">
    <property type="protein sequence ID" value="SET61390.1"/>
    <property type="molecule type" value="Genomic_DNA"/>
</dbReference>
<dbReference type="InterPro" id="IPR031948">
    <property type="entry name" value="PliI"/>
</dbReference>
<name>A0A1I0FT40_9PROT</name>
<accession>A0A1I0FT40</accession>
<dbReference type="Pfam" id="PF16743">
    <property type="entry name" value="PliI"/>
    <property type="match status" value="1"/>
</dbReference>
<proteinExistence type="predicted"/>
<feature type="signal peptide" evidence="1">
    <location>
        <begin position="1"/>
        <end position="20"/>
    </location>
</feature>
<gene>
    <name evidence="2" type="ORF">SAMN05216412_11040</name>
</gene>
<evidence type="ECO:0000313" key="2">
    <source>
        <dbReference type="EMBL" id="SET61390.1"/>
    </source>
</evidence>
<protein>
    <submittedName>
        <fullName evidence="2">Lysozyme inhibitor of I-type lysozyme</fullName>
    </submittedName>
</protein>
<reference evidence="2 3" key="1">
    <citation type="submission" date="2016-10" db="EMBL/GenBank/DDBJ databases">
        <authorList>
            <person name="de Groot N.N."/>
        </authorList>
    </citation>
    <scope>NUCLEOTIDE SEQUENCE [LARGE SCALE GENOMIC DNA]</scope>
    <source>
        <strain evidence="2 3">Nl7</strain>
    </source>
</reference>
<evidence type="ECO:0000256" key="1">
    <source>
        <dbReference type="SAM" id="SignalP"/>
    </source>
</evidence>
<dbReference type="RefSeq" id="WP_074709096.1">
    <property type="nucleotide sequence ID" value="NZ_FOHI01000010.1"/>
</dbReference>
<dbReference type="InterPro" id="IPR038643">
    <property type="entry name" value="PliI_sf"/>
</dbReference>